<feature type="transmembrane region" description="Helical" evidence="2">
    <location>
        <begin position="72"/>
        <end position="95"/>
    </location>
</feature>
<proteinExistence type="predicted"/>
<name>A0ABT9WYT1_9BACI</name>
<dbReference type="Gene3D" id="1.10.287.70">
    <property type="match status" value="1"/>
</dbReference>
<dbReference type="Pfam" id="PF07885">
    <property type="entry name" value="Ion_trans_2"/>
    <property type="match status" value="1"/>
</dbReference>
<comment type="subcellular location">
    <subcellularLocation>
        <location evidence="1">Cell membrane</location>
        <topology evidence="1">Multi-pass membrane protein</topology>
    </subcellularLocation>
</comment>
<evidence type="ECO:0000313" key="5">
    <source>
        <dbReference type="EMBL" id="MDQ0178453.1"/>
    </source>
</evidence>
<evidence type="ECO:0000256" key="1">
    <source>
        <dbReference type="ARBA" id="ARBA00004651"/>
    </source>
</evidence>
<dbReference type="Proteomes" id="UP001223586">
    <property type="component" value="Unassembled WGS sequence"/>
</dbReference>
<dbReference type="EMBL" id="JAUSTT010000045">
    <property type="protein sequence ID" value="MDQ0178453.1"/>
    <property type="molecule type" value="Genomic_DNA"/>
</dbReference>
<dbReference type="GO" id="GO:0034220">
    <property type="term" value="P:monoatomic ion transmembrane transport"/>
    <property type="evidence" value="ECO:0007669"/>
    <property type="project" value="UniProtKB-KW"/>
</dbReference>
<keyword evidence="2" id="KW-0472">Membrane</keyword>
<dbReference type="PANTHER" id="PTHR43833">
    <property type="entry name" value="POTASSIUM CHANNEL PROTEIN 2-RELATED-RELATED"/>
    <property type="match status" value="1"/>
</dbReference>
<keyword evidence="5" id="KW-0407">Ion channel</keyword>
<keyword evidence="5" id="KW-0406">Ion transport</keyword>
<comment type="caution">
    <text evidence="5">The sequence shown here is derived from an EMBL/GenBank/DDBJ whole genome shotgun (WGS) entry which is preliminary data.</text>
</comment>
<keyword evidence="6" id="KW-1185">Reference proteome</keyword>
<keyword evidence="5" id="KW-0813">Transport</keyword>
<evidence type="ECO:0000313" key="6">
    <source>
        <dbReference type="Proteomes" id="UP001223586"/>
    </source>
</evidence>
<dbReference type="SUPFAM" id="SSF81324">
    <property type="entry name" value="Voltage-gated potassium channels"/>
    <property type="match status" value="1"/>
</dbReference>
<dbReference type="InterPro" id="IPR003148">
    <property type="entry name" value="RCK_N"/>
</dbReference>
<feature type="domain" description="RCK N-terminal" evidence="3">
    <location>
        <begin position="117"/>
        <end position="238"/>
    </location>
</feature>
<reference evidence="5 6" key="1">
    <citation type="submission" date="2023-07" db="EMBL/GenBank/DDBJ databases">
        <title>Genomic Encyclopedia of Type Strains, Phase IV (KMG-IV): sequencing the most valuable type-strain genomes for metagenomic binning, comparative biology and taxonomic classification.</title>
        <authorList>
            <person name="Goeker M."/>
        </authorList>
    </citation>
    <scope>NUCLEOTIDE SEQUENCE [LARGE SCALE GENOMIC DNA]</scope>
    <source>
        <strain evidence="5 6">DSM 23837</strain>
    </source>
</reference>
<dbReference type="SUPFAM" id="SSF51735">
    <property type="entry name" value="NAD(P)-binding Rossmann-fold domains"/>
    <property type="match status" value="1"/>
</dbReference>
<evidence type="ECO:0000259" key="4">
    <source>
        <dbReference type="Pfam" id="PF07885"/>
    </source>
</evidence>
<dbReference type="Gene3D" id="3.40.50.720">
    <property type="entry name" value="NAD(P)-binding Rossmann-like Domain"/>
    <property type="match status" value="1"/>
</dbReference>
<feature type="transmembrane region" description="Helical" evidence="2">
    <location>
        <begin position="12"/>
        <end position="36"/>
    </location>
</feature>
<dbReference type="InterPro" id="IPR013099">
    <property type="entry name" value="K_chnl_dom"/>
</dbReference>
<dbReference type="Pfam" id="PF02254">
    <property type="entry name" value="TrkA_N"/>
    <property type="match status" value="1"/>
</dbReference>
<keyword evidence="2" id="KW-0812">Transmembrane</keyword>
<accession>A0ABT9WYT1</accession>
<dbReference type="PANTHER" id="PTHR43833:SF9">
    <property type="entry name" value="POTASSIUM CHANNEL PROTEIN YUGO-RELATED"/>
    <property type="match status" value="1"/>
</dbReference>
<dbReference type="InterPro" id="IPR036291">
    <property type="entry name" value="NAD(P)-bd_dom_sf"/>
</dbReference>
<evidence type="ECO:0000256" key="2">
    <source>
        <dbReference type="SAM" id="Phobius"/>
    </source>
</evidence>
<dbReference type="InterPro" id="IPR050721">
    <property type="entry name" value="Trk_Ktr_HKT_K-transport"/>
</dbReference>
<gene>
    <name evidence="5" type="ORF">J2S08_004358</name>
</gene>
<protein>
    <submittedName>
        <fullName evidence="5">Voltage-gated potassium channel</fullName>
    </submittedName>
</protein>
<keyword evidence="2" id="KW-1133">Transmembrane helix</keyword>
<evidence type="ECO:0000259" key="3">
    <source>
        <dbReference type="Pfam" id="PF02254"/>
    </source>
</evidence>
<sequence length="330" mass="36576">MGHRLYVLFLRLPVMGRILFLAITLIIVFGIMIHLIEPKSFPSIFDGIWWAIITSSTVGYGDFYPATHAGRIVAVALILIGAGVLSAYFVSLAAATVTNQNAYLEGKIAFKGRRHMIIVGWNERSREVINQATHLDEESSIILIDETLSENPYTDKRVHFIKGKPYMDETLLKANIQHAKFALITADQSKNEGEADMYSILTLLAIKGIQQNVYCVIEILKGEQIPNARRAGADEVIQTNKQTSYVMINSLLEKGMSATVLSMLNQLKGGNLTFIPVPSEMIGKTFQSVNSQLLKERKLLIGIKVGEETKLNPPLTLSLNGTEQLLVICD</sequence>
<dbReference type="RefSeq" id="WP_307233287.1">
    <property type="nucleotide sequence ID" value="NZ_JAUSTT010000045.1"/>
</dbReference>
<feature type="domain" description="Potassium channel" evidence="4">
    <location>
        <begin position="22"/>
        <end position="95"/>
    </location>
</feature>
<organism evidence="5 6">
    <name type="scientific">Bacillus chungangensis</name>
    <dbReference type="NCBI Taxonomy" id="587633"/>
    <lineage>
        <taxon>Bacteria</taxon>
        <taxon>Bacillati</taxon>
        <taxon>Bacillota</taxon>
        <taxon>Bacilli</taxon>
        <taxon>Bacillales</taxon>
        <taxon>Bacillaceae</taxon>
        <taxon>Bacillus</taxon>
    </lineage>
</organism>